<proteinExistence type="predicted"/>
<geneLocation type="plasmid" evidence="1 2">
    <name>p1</name>
</geneLocation>
<organism evidence="1 2">
    <name type="scientific">Streptomyces citrinus</name>
    <dbReference type="NCBI Taxonomy" id="3118173"/>
    <lineage>
        <taxon>Bacteria</taxon>
        <taxon>Bacillati</taxon>
        <taxon>Actinomycetota</taxon>
        <taxon>Actinomycetes</taxon>
        <taxon>Kitasatosporales</taxon>
        <taxon>Streptomycetaceae</taxon>
        <taxon>Streptomyces</taxon>
    </lineage>
</organism>
<dbReference type="EMBL" id="CP146023">
    <property type="protein sequence ID" value="WWQ69610.1"/>
    <property type="molecule type" value="Genomic_DNA"/>
</dbReference>
<name>A0ACD5ARH0_9ACTN</name>
<accession>A0ACD5ARH0</accession>
<keyword evidence="1" id="KW-0614">Plasmid</keyword>
<keyword evidence="2" id="KW-1185">Reference proteome</keyword>
<sequence>MTGQTAAVFTGRVHGTVQLRHTETGTPVARFWLHHLPRVYDHRARQWTDGALVPVICTVHGAAARHAAETLTDDVHVMATGDLRITPSPHAPGQQQLYLDHARVGIDLTHHVAYIDATLPGVLAGQPPARAAA</sequence>
<evidence type="ECO:0000313" key="2">
    <source>
        <dbReference type="Proteomes" id="UP001432251"/>
    </source>
</evidence>
<dbReference type="Proteomes" id="UP001432251">
    <property type="component" value="Plasmid p1"/>
</dbReference>
<protein>
    <submittedName>
        <fullName evidence="1">Single-stranded DNA-binding protein</fullName>
    </submittedName>
</protein>
<evidence type="ECO:0000313" key="1">
    <source>
        <dbReference type="EMBL" id="WWQ69610.1"/>
    </source>
</evidence>
<reference evidence="1" key="1">
    <citation type="journal article" date="2025" name="Int. J. Syst. Evol. Microbiol.">
        <title>Streptomyces citrinus sp. nov., with yellow diffusible pigment.</title>
        <authorList>
            <person name="He Y."/>
            <person name="Yang E."/>
            <person name="Xu J."/>
            <person name="Sun Y."/>
            <person name="Sun L."/>
        </authorList>
    </citation>
    <scope>NUCLEOTIDE SEQUENCE</scope>
    <source>
        <strain evidence="1">Q6</strain>
    </source>
</reference>
<gene>
    <name evidence="1" type="ORF">V2W30_41350</name>
</gene>
<keyword evidence="1" id="KW-0238">DNA-binding</keyword>